<keyword evidence="4" id="KW-1185">Reference proteome</keyword>
<protein>
    <recommendedName>
        <fullName evidence="5">Vacuolar membrane protein</fullName>
    </recommendedName>
</protein>
<accession>A0A8K0T7J8</accession>
<reference evidence="3" key="1">
    <citation type="journal article" date="2021" name="Nat. Commun.">
        <title>Genetic determinants of endophytism in the Arabidopsis root mycobiome.</title>
        <authorList>
            <person name="Mesny F."/>
            <person name="Miyauchi S."/>
            <person name="Thiergart T."/>
            <person name="Pickel B."/>
            <person name="Atanasova L."/>
            <person name="Karlsson M."/>
            <person name="Huettel B."/>
            <person name="Barry K.W."/>
            <person name="Haridas S."/>
            <person name="Chen C."/>
            <person name="Bauer D."/>
            <person name="Andreopoulos W."/>
            <person name="Pangilinan J."/>
            <person name="LaButti K."/>
            <person name="Riley R."/>
            <person name="Lipzen A."/>
            <person name="Clum A."/>
            <person name="Drula E."/>
            <person name="Henrissat B."/>
            <person name="Kohler A."/>
            <person name="Grigoriev I.V."/>
            <person name="Martin F.M."/>
            <person name="Hacquard S."/>
        </authorList>
    </citation>
    <scope>NUCLEOTIDE SEQUENCE</scope>
    <source>
        <strain evidence="3">MPI-CAGE-AT-0016</strain>
    </source>
</reference>
<gene>
    <name evidence="3" type="ORF">B0T11DRAFT_96204</name>
</gene>
<feature type="transmembrane region" description="Helical" evidence="2">
    <location>
        <begin position="37"/>
        <end position="60"/>
    </location>
</feature>
<dbReference type="GO" id="GO:0015079">
    <property type="term" value="F:potassium ion transmembrane transporter activity"/>
    <property type="evidence" value="ECO:0007669"/>
    <property type="project" value="InterPro"/>
</dbReference>
<feature type="compositionally biased region" description="Polar residues" evidence="1">
    <location>
        <begin position="435"/>
        <end position="444"/>
    </location>
</feature>
<organism evidence="3 4">
    <name type="scientific">Plectosphaerella cucumerina</name>
    <dbReference type="NCBI Taxonomy" id="40658"/>
    <lineage>
        <taxon>Eukaryota</taxon>
        <taxon>Fungi</taxon>
        <taxon>Dikarya</taxon>
        <taxon>Ascomycota</taxon>
        <taxon>Pezizomycotina</taxon>
        <taxon>Sordariomycetes</taxon>
        <taxon>Hypocreomycetidae</taxon>
        <taxon>Glomerellales</taxon>
        <taxon>Plectosphaerellaceae</taxon>
        <taxon>Plectosphaerella</taxon>
    </lineage>
</organism>
<keyword evidence="2" id="KW-0812">Transmembrane</keyword>
<dbReference type="Pfam" id="PF16944">
    <property type="entry name" value="KCH"/>
    <property type="match status" value="1"/>
</dbReference>
<sequence length="707" mass="76793">MGCCTRAKKAVEARPEQKWDYINLNDFKNSGCGTAFAYGYVWFMLFVSLAVYGVDTFTAVNLLAFNKWSGEIEPVIDFDISKWIFSICIIASFINLGFEHVRAWRVMRRGNIAECYLDSLAVRLESIRVGKGRGFKRFLVFAELTKSKQGAEYIALFTYFSLQSWIRVLLCSGPRQVINALTLYSVYNAKLSSQDAANVGEGFLEFFRKIGALATESYQQALILSGMVFTLVVWVFSALFLLVAVLLYVFFLWQWIPKADGGLAGYCERKVNNTLTKVVHEKVKKAFAKDEQKKMKAELKEARKNGLEKPVFGRQATLPVIADMGESTDKLPQMPVLDRVDSTRTLPPYTSRPASPGSIELGAMDRKRPFPPRTATTSSTNSYGSNAPLMGNGADMGYSSPVSQPQSIASRSNYAPSIRPGTANSQRSGRPRLAQASTFSSTSEDMPPMPPPVRSPTARTFDSYGSMGGRASPAPSRGGYGDYEQQAPPRAGYGDYANSITSQGPPRVGYGDFNRTASPAPSRGGYDDFNGSVVSQAPSRGGYGDYNERSDQPGTANGGYGDFANARTASPAPSRPGFPELANGRASPAPSIMSDRSNAPAVLRPGPRPGQRPGPPGAFQAYQPTRSATGPVPPRGPGPQYPPQRNMTAPVAPGQDDYFDRPGTSQGSLANPPGAQPTRTQTPGDYDFDIYDSYGADPEAQRGGPRY</sequence>
<dbReference type="PANTHER" id="PTHR36424">
    <property type="entry name" value="PHEROMONE-REGULATED MEMBRANE PROTEIN 6"/>
    <property type="match status" value="1"/>
</dbReference>
<dbReference type="InterPro" id="IPR031606">
    <property type="entry name" value="Kch1/2"/>
</dbReference>
<dbReference type="AlphaFoldDB" id="A0A8K0T7J8"/>
<name>A0A8K0T7J8_9PEZI</name>
<evidence type="ECO:0000256" key="1">
    <source>
        <dbReference type="SAM" id="MobiDB-lite"/>
    </source>
</evidence>
<keyword evidence="2" id="KW-0472">Membrane</keyword>
<feature type="region of interest" description="Disordered" evidence="1">
    <location>
        <begin position="331"/>
        <end position="707"/>
    </location>
</feature>
<dbReference type="OrthoDB" id="2128042at2759"/>
<dbReference type="PANTHER" id="PTHR36424:SF1">
    <property type="entry name" value="LOW AFFINITY K(+) TRANSPORTER 1-RELATED"/>
    <property type="match status" value="1"/>
</dbReference>
<keyword evidence="2" id="KW-1133">Transmembrane helix</keyword>
<feature type="compositionally biased region" description="Polar residues" evidence="1">
    <location>
        <begin position="400"/>
        <end position="415"/>
    </location>
</feature>
<feature type="compositionally biased region" description="Polar residues" evidence="1">
    <location>
        <begin position="374"/>
        <end position="385"/>
    </location>
</feature>
<proteinExistence type="predicted"/>
<evidence type="ECO:0000313" key="4">
    <source>
        <dbReference type="Proteomes" id="UP000813385"/>
    </source>
</evidence>
<evidence type="ECO:0008006" key="5">
    <source>
        <dbReference type="Google" id="ProtNLM"/>
    </source>
</evidence>
<evidence type="ECO:0000313" key="3">
    <source>
        <dbReference type="EMBL" id="KAH7357761.1"/>
    </source>
</evidence>
<feature type="compositionally biased region" description="Pro residues" evidence="1">
    <location>
        <begin position="631"/>
        <end position="642"/>
    </location>
</feature>
<feature type="transmembrane region" description="Helical" evidence="2">
    <location>
        <begin position="228"/>
        <end position="253"/>
    </location>
</feature>
<dbReference type="Proteomes" id="UP000813385">
    <property type="component" value="Unassembled WGS sequence"/>
</dbReference>
<dbReference type="EMBL" id="JAGPXD010000004">
    <property type="protein sequence ID" value="KAH7357761.1"/>
    <property type="molecule type" value="Genomic_DNA"/>
</dbReference>
<evidence type="ECO:0000256" key="2">
    <source>
        <dbReference type="SAM" id="Phobius"/>
    </source>
</evidence>
<comment type="caution">
    <text evidence="3">The sequence shown here is derived from an EMBL/GenBank/DDBJ whole genome shotgun (WGS) entry which is preliminary data.</text>
</comment>
<feature type="compositionally biased region" description="Pro residues" evidence="1">
    <location>
        <begin position="606"/>
        <end position="616"/>
    </location>
</feature>
<feature type="transmembrane region" description="Helical" evidence="2">
    <location>
        <begin position="80"/>
        <end position="98"/>
    </location>
</feature>
<dbReference type="GO" id="GO:0005886">
    <property type="term" value="C:plasma membrane"/>
    <property type="evidence" value="ECO:0007669"/>
    <property type="project" value="InterPro"/>
</dbReference>